<organism evidence="2">
    <name type="scientific">Arundo donax</name>
    <name type="common">Giant reed</name>
    <name type="synonym">Donax arundinaceus</name>
    <dbReference type="NCBI Taxonomy" id="35708"/>
    <lineage>
        <taxon>Eukaryota</taxon>
        <taxon>Viridiplantae</taxon>
        <taxon>Streptophyta</taxon>
        <taxon>Embryophyta</taxon>
        <taxon>Tracheophyta</taxon>
        <taxon>Spermatophyta</taxon>
        <taxon>Magnoliopsida</taxon>
        <taxon>Liliopsida</taxon>
        <taxon>Poales</taxon>
        <taxon>Poaceae</taxon>
        <taxon>PACMAD clade</taxon>
        <taxon>Arundinoideae</taxon>
        <taxon>Arundineae</taxon>
        <taxon>Arundo</taxon>
    </lineage>
</organism>
<reference evidence="2" key="2">
    <citation type="journal article" date="2015" name="Data Brief">
        <title>Shoot transcriptome of the giant reed, Arundo donax.</title>
        <authorList>
            <person name="Barrero R.A."/>
            <person name="Guerrero F.D."/>
            <person name="Moolhuijzen P."/>
            <person name="Goolsby J.A."/>
            <person name="Tidwell J."/>
            <person name="Bellgard S.E."/>
            <person name="Bellgard M.I."/>
        </authorList>
    </citation>
    <scope>NUCLEOTIDE SEQUENCE</scope>
    <source>
        <tissue evidence="2">Shoot tissue taken approximately 20 cm above the soil surface</tissue>
    </source>
</reference>
<accession>A0A0A9EDB5</accession>
<proteinExistence type="predicted"/>
<dbReference type="EMBL" id="GBRH01202025">
    <property type="protein sequence ID" value="JAD95870.1"/>
    <property type="molecule type" value="Transcribed_RNA"/>
</dbReference>
<name>A0A0A9EDB5_ARUDO</name>
<keyword evidence="1" id="KW-0812">Transmembrane</keyword>
<sequence>MRSGNCIMFHKMLIVSKYDQISPDLGFFLLTYLVNRPSRYAHKPCHFLMQIYSMILICTFILCMCN</sequence>
<evidence type="ECO:0000256" key="1">
    <source>
        <dbReference type="SAM" id="Phobius"/>
    </source>
</evidence>
<keyword evidence="1" id="KW-1133">Transmembrane helix</keyword>
<keyword evidence="1" id="KW-0472">Membrane</keyword>
<protein>
    <submittedName>
        <fullName evidence="2">Uncharacterized protein</fullName>
    </submittedName>
</protein>
<reference evidence="2" key="1">
    <citation type="submission" date="2014-09" db="EMBL/GenBank/DDBJ databases">
        <authorList>
            <person name="Magalhaes I.L.F."/>
            <person name="Oliveira U."/>
            <person name="Santos F.R."/>
            <person name="Vidigal T.H.D.A."/>
            <person name="Brescovit A.D."/>
            <person name="Santos A.J."/>
        </authorList>
    </citation>
    <scope>NUCLEOTIDE SEQUENCE</scope>
    <source>
        <tissue evidence="2">Shoot tissue taken approximately 20 cm above the soil surface</tissue>
    </source>
</reference>
<feature type="transmembrane region" description="Helical" evidence="1">
    <location>
        <begin position="47"/>
        <end position="65"/>
    </location>
</feature>
<dbReference type="AlphaFoldDB" id="A0A0A9EDB5"/>
<evidence type="ECO:0000313" key="2">
    <source>
        <dbReference type="EMBL" id="JAD95870.1"/>
    </source>
</evidence>